<dbReference type="EMBL" id="JAVYJV010000001">
    <property type="protein sequence ID" value="KAK4379200.1"/>
    <property type="molecule type" value="Genomic_DNA"/>
</dbReference>
<sequence length="124" mass="14485">MSLPGDNRTLSNKKSTVEEFNEGKEKEETMKIWDCRSPLYDSYELVAISHLIERKFMKFPYQNESLNSDDQSSHDSSRIDKIAASVKLKNIADGERREKKKWSIIAKICSRIMSWKKLKCITNH</sequence>
<evidence type="ECO:0000256" key="1">
    <source>
        <dbReference type="SAM" id="MobiDB-lite"/>
    </source>
</evidence>
<name>A0AAE1SZJ7_9SOLA</name>
<protein>
    <submittedName>
        <fullName evidence="2">Uncharacterized protein</fullName>
    </submittedName>
</protein>
<feature type="compositionally biased region" description="Basic and acidic residues" evidence="1">
    <location>
        <begin position="15"/>
        <end position="27"/>
    </location>
</feature>
<proteinExistence type="predicted"/>
<gene>
    <name evidence="2" type="ORF">RND71_001062</name>
</gene>
<dbReference type="Proteomes" id="UP001291623">
    <property type="component" value="Unassembled WGS sequence"/>
</dbReference>
<feature type="region of interest" description="Disordered" evidence="1">
    <location>
        <begin position="1"/>
        <end position="27"/>
    </location>
</feature>
<evidence type="ECO:0000313" key="3">
    <source>
        <dbReference type="Proteomes" id="UP001291623"/>
    </source>
</evidence>
<dbReference type="PANTHER" id="PTHR33978:SF18">
    <property type="entry name" value="OS01G0656300 PROTEIN"/>
    <property type="match status" value="1"/>
</dbReference>
<accession>A0AAE1SZJ7</accession>
<reference evidence="2" key="1">
    <citation type="submission" date="2023-12" db="EMBL/GenBank/DDBJ databases">
        <title>Genome assembly of Anisodus tanguticus.</title>
        <authorList>
            <person name="Wang Y.-J."/>
        </authorList>
    </citation>
    <scope>NUCLEOTIDE SEQUENCE</scope>
    <source>
        <strain evidence="2">KB-2021</strain>
        <tissue evidence="2">Leaf</tissue>
    </source>
</reference>
<evidence type="ECO:0000313" key="2">
    <source>
        <dbReference type="EMBL" id="KAK4379200.1"/>
    </source>
</evidence>
<dbReference type="PANTHER" id="PTHR33978">
    <property type="entry name" value="SERINE/THREONINE-KINASE"/>
    <property type="match status" value="1"/>
</dbReference>
<comment type="caution">
    <text evidence="2">The sequence shown here is derived from an EMBL/GenBank/DDBJ whole genome shotgun (WGS) entry which is preliminary data.</text>
</comment>
<dbReference type="AlphaFoldDB" id="A0AAE1SZJ7"/>
<keyword evidence="3" id="KW-1185">Reference proteome</keyword>
<organism evidence="2 3">
    <name type="scientific">Anisodus tanguticus</name>
    <dbReference type="NCBI Taxonomy" id="243964"/>
    <lineage>
        <taxon>Eukaryota</taxon>
        <taxon>Viridiplantae</taxon>
        <taxon>Streptophyta</taxon>
        <taxon>Embryophyta</taxon>
        <taxon>Tracheophyta</taxon>
        <taxon>Spermatophyta</taxon>
        <taxon>Magnoliopsida</taxon>
        <taxon>eudicotyledons</taxon>
        <taxon>Gunneridae</taxon>
        <taxon>Pentapetalae</taxon>
        <taxon>asterids</taxon>
        <taxon>lamiids</taxon>
        <taxon>Solanales</taxon>
        <taxon>Solanaceae</taxon>
        <taxon>Solanoideae</taxon>
        <taxon>Hyoscyameae</taxon>
        <taxon>Anisodus</taxon>
    </lineage>
</organism>